<comment type="pathway">
    <text evidence="3">Secondary metabolite biosynthesis.</text>
</comment>
<sequence length="567" mass="65214">MLEPIASHIRGLTPVLLLPFIYFVVRVFQKYGSRGAHYPPGPPTLPIIGNLLAFPRERPEIKFAEWARQYGDVISLKVLSQTIIVIQTPTLLKELFEKKGISNTYRPVSIIIGMLVPSGLNFAFCHETDDAWKAMRKASQSLLSKESLKHFEDLQHAEMTQTMVDFLRDPQVSIPAPYFINCILTCRRRKEWYMHIHRFTFSLALGIIYGKRCPLFTSPDVRDFLRVNHRFMDMLDLGRAPPVDTFPILKYVPKRWAKWKRNVEHIHHLQEGLYERLVDDVRVRVDSDMGNGSFMEVLVRNAEGMGMRDKRYLSYFGGTLLEGADIASPTLHSIVLLAIAFPDKQQLAAEEIERVVGTLRVPRLEDLENLPYTRAFVSECFRFMPVSPLGVPHEMVRDEVINGILYPKGAIVFQNTWHMFHDERYFERPYDFLPERFLEHPHGVKAGVVDDPARRDNLLFGGGRRVCPGMNLARTNLDLLPAYMFWAFKFSSPLDPATGKPKPVDLTRIKDGLAIAPLPFDCDIVPRAKERADVLQQEFARAAEFLRPLELEITDEDKKYNATYRDV</sequence>
<keyword evidence="5 13" id="KW-0349">Heme</keyword>
<keyword evidence="10 13" id="KW-0408">Iron</keyword>
<dbReference type="PANTHER" id="PTHR46300">
    <property type="entry name" value="P450, PUTATIVE (EUROFUNG)-RELATED-RELATED"/>
    <property type="match status" value="1"/>
</dbReference>
<evidence type="ECO:0000256" key="4">
    <source>
        <dbReference type="ARBA" id="ARBA00010617"/>
    </source>
</evidence>
<evidence type="ECO:0000256" key="1">
    <source>
        <dbReference type="ARBA" id="ARBA00001971"/>
    </source>
</evidence>
<dbReference type="InterPro" id="IPR036396">
    <property type="entry name" value="Cyt_P450_sf"/>
</dbReference>
<evidence type="ECO:0000256" key="10">
    <source>
        <dbReference type="ARBA" id="ARBA00023004"/>
    </source>
</evidence>
<dbReference type="PROSITE" id="PS00086">
    <property type="entry name" value="CYTOCHROME_P450"/>
    <property type="match status" value="1"/>
</dbReference>
<keyword evidence="8" id="KW-1133">Transmembrane helix</keyword>
<dbReference type="OrthoDB" id="1103324at2759"/>
<keyword evidence="11 14" id="KW-0503">Monooxygenase</keyword>
<feature type="binding site" description="axial binding residue" evidence="13">
    <location>
        <position position="467"/>
    </location>
    <ligand>
        <name>heme</name>
        <dbReference type="ChEBI" id="CHEBI:30413"/>
    </ligand>
    <ligandPart>
        <name>Fe</name>
        <dbReference type="ChEBI" id="CHEBI:18248"/>
    </ligandPart>
</feature>
<dbReference type="GO" id="GO:0005506">
    <property type="term" value="F:iron ion binding"/>
    <property type="evidence" value="ECO:0007669"/>
    <property type="project" value="InterPro"/>
</dbReference>
<comment type="caution">
    <text evidence="15">The sequence shown here is derived from an EMBL/GenBank/DDBJ whole genome shotgun (WGS) entry which is preliminary data.</text>
</comment>
<evidence type="ECO:0000256" key="8">
    <source>
        <dbReference type="ARBA" id="ARBA00022989"/>
    </source>
</evidence>
<evidence type="ECO:0000256" key="14">
    <source>
        <dbReference type="RuleBase" id="RU000461"/>
    </source>
</evidence>
<comment type="subcellular location">
    <subcellularLocation>
        <location evidence="2">Membrane</location>
    </subcellularLocation>
</comment>
<dbReference type="PRINTS" id="PR00385">
    <property type="entry name" value="P450"/>
</dbReference>
<accession>A0A4Y9Y3X6</accession>
<evidence type="ECO:0000256" key="6">
    <source>
        <dbReference type="ARBA" id="ARBA00022692"/>
    </source>
</evidence>
<evidence type="ECO:0000313" key="15">
    <source>
        <dbReference type="EMBL" id="TFY56900.1"/>
    </source>
</evidence>
<name>A0A4Y9Y3X6_9AGAM</name>
<evidence type="ECO:0000256" key="3">
    <source>
        <dbReference type="ARBA" id="ARBA00005179"/>
    </source>
</evidence>
<reference evidence="15 16" key="1">
    <citation type="submission" date="2019-02" db="EMBL/GenBank/DDBJ databases">
        <title>Genome sequencing of the rare red list fungi Dentipellis fragilis.</title>
        <authorList>
            <person name="Buettner E."/>
            <person name="Kellner H."/>
        </authorList>
    </citation>
    <scope>NUCLEOTIDE SEQUENCE [LARGE SCALE GENOMIC DNA]</scope>
    <source>
        <strain evidence="15 16">DSM 105465</strain>
    </source>
</reference>
<keyword evidence="6" id="KW-0812">Transmembrane</keyword>
<dbReference type="InterPro" id="IPR001128">
    <property type="entry name" value="Cyt_P450"/>
</dbReference>
<dbReference type="GO" id="GO:0016705">
    <property type="term" value="F:oxidoreductase activity, acting on paired donors, with incorporation or reduction of molecular oxygen"/>
    <property type="evidence" value="ECO:0007669"/>
    <property type="project" value="InterPro"/>
</dbReference>
<evidence type="ECO:0008006" key="17">
    <source>
        <dbReference type="Google" id="ProtNLM"/>
    </source>
</evidence>
<organism evidence="15 16">
    <name type="scientific">Dentipellis fragilis</name>
    <dbReference type="NCBI Taxonomy" id="205917"/>
    <lineage>
        <taxon>Eukaryota</taxon>
        <taxon>Fungi</taxon>
        <taxon>Dikarya</taxon>
        <taxon>Basidiomycota</taxon>
        <taxon>Agaricomycotina</taxon>
        <taxon>Agaricomycetes</taxon>
        <taxon>Russulales</taxon>
        <taxon>Hericiaceae</taxon>
        <taxon>Dentipellis</taxon>
    </lineage>
</organism>
<dbReference type="InterPro" id="IPR050364">
    <property type="entry name" value="Cytochrome_P450_fung"/>
</dbReference>
<gene>
    <name evidence="15" type="ORF">EVG20_g8751</name>
</gene>
<dbReference type="InterPro" id="IPR017972">
    <property type="entry name" value="Cyt_P450_CS"/>
</dbReference>
<dbReference type="SUPFAM" id="SSF48264">
    <property type="entry name" value="Cytochrome P450"/>
    <property type="match status" value="1"/>
</dbReference>
<evidence type="ECO:0000313" key="16">
    <source>
        <dbReference type="Proteomes" id="UP000298327"/>
    </source>
</evidence>
<evidence type="ECO:0000256" key="2">
    <source>
        <dbReference type="ARBA" id="ARBA00004370"/>
    </source>
</evidence>
<dbReference type="GO" id="GO:0020037">
    <property type="term" value="F:heme binding"/>
    <property type="evidence" value="ECO:0007669"/>
    <property type="project" value="InterPro"/>
</dbReference>
<dbReference type="EMBL" id="SEOQ01000790">
    <property type="protein sequence ID" value="TFY56900.1"/>
    <property type="molecule type" value="Genomic_DNA"/>
</dbReference>
<keyword evidence="9 14" id="KW-0560">Oxidoreductase</keyword>
<evidence type="ECO:0000256" key="12">
    <source>
        <dbReference type="ARBA" id="ARBA00023136"/>
    </source>
</evidence>
<evidence type="ECO:0000256" key="5">
    <source>
        <dbReference type="ARBA" id="ARBA00022617"/>
    </source>
</evidence>
<dbReference type="PANTHER" id="PTHR46300:SF2">
    <property type="entry name" value="CYTOCHROME P450 MONOOXYGENASE ALNH-RELATED"/>
    <property type="match status" value="1"/>
</dbReference>
<evidence type="ECO:0000256" key="9">
    <source>
        <dbReference type="ARBA" id="ARBA00023002"/>
    </source>
</evidence>
<dbReference type="GO" id="GO:0016020">
    <property type="term" value="C:membrane"/>
    <property type="evidence" value="ECO:0007669"/>
    <property type="project" value="UniProtKB-SubCell"/>
</dbReference>
<dbReference type="AlphaFoldDB" id="A0A4Y9Y3X6"/>
<evidence type="ECO:0000256" key="13">
    <source>
        <dbReference type="PIRSR" id="PIRSR602401-1"/>
    </source>
</evidence>
<keyword evidence="12" id="KW-0472">Membrane</keyword>
<comment type="similarity">
    <text evidence="4 14">Belongs to the cytochrome P450 family.</text>
</comment>
<keyword evidence="16" id="KW-1185">Reference proteome</keyword>
<proteinExistence type="inferred from homology"/>
<keyword evidence="7 13" id="KW-0479">Metal-binding</keyword>
<dbReference type="STRING" id="205917.A0A4Y9Y3X6"/>
<dbReference type="Proteomes" id="UP000298327">
    <property type="component" value="Unassembled WGS sequence"/>
</dbReference>
<dbReference type="PRINTS" id="PR00463">
    <property type="entry name" value="EP450I"/>
</dbReference>
<evidence type="ECO:0000256" key="7">
    <source>
        <dbReference type="ARBA" id="ARBA00022723"/>
    </source>
</evidence>
<dbReference type="InterPro" id="IPR002401">
    <property type="entry name" value="Cyt_P450_E_grp-I"/>
</dbReference>
<dbReference type="Gene3D" id="1.10.630.10">
    <property type="entry name" value="Cytochrome P450"/>
    <property type="match status" value="1"/>
</dbReference>
<protein>
    <recommendedName>
        <fullName evidence="17">Cytochrome P450</fullName>
    </recommendedName>
</protein>
<dbReference type="GO" id="GO:0004497">
    <property type="term" value="F:monooxygenase activity"/>
    <property type="evidence" value="ECO:0007669"/>
    <property type="project" value="UniProtKB-KW"/>
</dbReference>
<evidence type="ECO:0000256" key="11">
    <source>
        <dbReference type="ARBA" id="ARBA00023033"/>
    </source>
</evidence>
<comment type="cofactor">
    <cofactor evidence="1 13">
        <name>heme</name>
        <dbReference type="ChEBI" id="CHEBI:30413"/>
    </cofactor>
</comment>
<dbReference type="Pfam" id="PF00067">
    <property type="entry name" value="p450"/>
    <property type="match status" value="1"/>
</dbReference>